<dbReference type="Proteomes" id="UP000030687">
    <property type="component" value="Unassembled WGS sequence"/>
</dbReference>
<accession>V4SZP8</accession>
<organism evidence="1 2">
    <name type="scientific">Citrus clementina</name>
    <name type="common">Clementine</name>
    <name type="synonym">Citrus deliciosa x Citrus sinensis</name>
    <dbReference type="NCBI Taxonomy" id="85681"/>
    <lineage>
        <taxon>Eukaryota</taxon>
        <taxon>Viridiplantae</taxon>
        <taxon>Streptophyta</taxon>
        <taxon>Embryophyta</taxon>
        <taxon>Tracheophyta</taxon>
        <taxon>Spermatophyta</taxon>
        <taxon>Magnoliopsida</taxon>
        <taxon>eudicotyledons</taxon>
        <taxon>Gunneridae</taxon>
        <taxon>Pentapetalae</taxon>
        <taxon>rosids</taxon>
        <taxon>malvids</taxon>
        <taxon>Sapindales</taxon>
        <taxon>Rutaceae</taxon>
        <taxon>Aurantioideae</taxon>
        <taxon>Citrus</taxon>
    </lineage>
</organism>
<sequence length="74" mass="8702">MLSCITSMESSTQTQTQRPMELTKVKKEFLCTCQWTHRAMELINLICVHMSRHKHDIQVNKFKILYLSITSTQT</sequence>
<evidence type="ECO:0000313" key="1">
    <source>
        <dbReference type="EMBL" id="ESR44570.1"/>
    </source>
</evidence>
<keyword evidence="2" id="KW-1185">Reference proteome</keyword>
<proteinExistence type="predicted"/>
<dbReference type="InParanoid" id="V4SZP8"/>
<dbReference type="KEGG" id="cic:CICLE_v10030463mg"/>
<name>V4SZP8_CITCL</name>
<dbReference type="EMBL" id="KI536831">
    <property type="protein sequence ID" value="ESR44570.1"/>
    <property type="molecule type" value="Genomic_DNA"/>
</dbReference>
<dbReference type="AlphaFoldDB" id="V4SZP8"/>
<gene>
    <name evidence="1" type="ORF">CICLE_v10030463mg</name>
</gene>
<protein>
    <submittedName>
        <fullName evidence="1">Uncharacterized protein</fullName>
    </submittedName>
</protein>
<evidence type="ECO:0000313" key="2">
    <source>
        <dbReference type="Proteomes" id="UP000030687"/>
    </source>
</evidence>
<dbReference type="Gramene" id="ESR44570">
    <property type="protein sequence ID" value="ESR44570"/>
    <property type="gene ID" value="CICLE_v10030463mg"/>
</dbReference>
<reference evidence="1 2" key="1">
    <citation type="submission" date="2013-10" db="EMBL/GenBank/DDBJ databases">
        <authorList>
            <consortium name="International Citrus Genome Consortium"/>
            <person name="Jenkins J."/>
            <person name="Schmutz J."/>
            <person name="Prochnik S."/>
            <person name="Rokhsar D."/>
            <person name="Gmitter F."/>
            <person name="Ollitrault P."/>
            <person name="Machado M."/>
            <person name="Talon M."/>
            <person name="Wincker P."/>
            <person name="Jaillon O."/>
            <person name="Morgante M."/>
        </authorList>
    </citation>
    <scope>NUCLEOTIDE SEQUENCE</scope>
    <source>
        <strain evidence="2">cv. Clemenules</strain>
    </source>
</reference>